<dbReference type="GO" id="GO:0006857">
    <property type="term" value="P:oligopeptide transport"/>
    <property type="evidence" value="ECO:0007669"/>
    <property type="project" value="InterPro"/>
</dbReference>
<dbReference type="InterPro" id="IPR036259">
    <property type="entry name" value="MFS_trans_sf"/>
</dbReference>
<comment type="similarity">
    <text evidence="2 6">Belongs to the major facilitator superfamily. Proton-dependent oligopeptide transporter (POT/PTR) (TC 2.A.17) family.</text>
</comment>
<reference evidence="8" key="3">
    <citation type="submission" date="2021-05" db="UniProtKB">
        <authorList>
            <consortium name="EnsemblPlants"/>
        </authorList>
    </citation>
    <scope>IDENTIFICATION</scope>
    <source>
        <strain evidence="8">cv. B73</strain>
    </source>
</reference>
<feature type="transmembrane region" description="Helical" evidence="7">
    <location>
        <begin position="221"/>
        <end position="242"/>
    </location>
</feature>
<sequence length="652" mass="70323">MADGWEEELWRRPCKSQCVGGEEMAPTGATLSACSTPQVVASSTALTASRLQEYEPYTCDGSVDINGDPASKKHTGKWRACYSILGGEFCVSLAYYGVGTNLVSYLTKARKQSNVAAASNVASWQGTCYLTPLLGAFLADSYWGRQRTIVISLAIFTMVVSSAPLHSWPPPQAFTFFVKLICIRMFSSTFFCLQGMLVLTLAAASIHALDISPQGQDALPSLGLFLAALGLGGVWPCVPTFGADQFDDTDGAEKAQKERYYNWYYFAVNGGSLASTLLVYVQDSWGWGWGFGIPALFSVVGIAGFLASTKLYRYQKPGGSALTRVCQVVVAAVRKAHVDVPSDSSLLYEVPGKEAAAVVGSRKLVHTQGLSRFFDRAATFSSVDEASSAAAAMPSPWKLCTVTQVEELKVLARMLPVLLAGVVFNMAEAFFPLFVEQGEVMDKNIRGFSVPPASLTTFNCLCILILLAPCYSRVVKPVLSMATGGLKGGGLSELQRVGVGLAFATLSLASAALVETTRLRIVDERGLAHRDAAVPMSILWQAPQYVFVGVAKVFAAVGFTEFAYEQSPHAMRSSCQACSLVMVTLGNYLVSVMLKLMDSATLVGRGRHGWIPDNLNEGRLDRLFWLMAGLQLLNLLAFACCATRYKRKQATT</sequence>
<dbReference type="PANTHER" id="PTHR11654">
    <property type="entry name" value="OLIGOPEPTIDE TRANSPORTER-RELATED"/>
    <property type="match status" value="1"/>
</dbReference>
<evidence type="ECO:0000256" key="1">
    <source>
        <dbReference type="ARBA" id="ARBA00004141"/>
    </source>
</evidence>
<gene>
    <name evidence="8" type="primary">LOC103637827</name>
</gene>
<feature type="transmembrane region" description="Helical" evidence="7">
    <location>
        <begin position="623"/>
        <end position="642"/>
    </location>
</feature>
<dbReference type="InParanoid" id="A0A804LPC2"/>
<dbReference type="Gene3D" id="1.20.1250.20">
    <property type="entry name" value="MFS general substrate transporter like domains"/>
    <property type="match status" value="1"/>
</dbReference>
<evidence type="ECO:0000256" key="3">
    <source>
        <dbReference type="ARBA" id="ARBA00022692"/>
    </source>
</evidence>
<keyword evidence="3 6" id="KW-0812">Transmembrane</keyword>
<evidence type="ECO:0000256" key="7">
    <source>
        <dbReference type="SAM" id="Phobius"/>
    </source>
</evidence>
<feature type="transmembrane region" description="Helical" evidence="7">
    <location>
        <begin position="189"/>
        <end position="209"/>
    </location>
</feature>
<proteinExistence type="inferred from homology"/>
<protein>
    <recommendedName>
        <fullName evidence="10">Protein NRT1/ PTR FAMILY 8.3</fullName>
    </recommendedName>
</protein>
<feature type="transmembrane region" description="Helical" evidence="7">
    <location>
        <begin position="263"/>
        <end position="281"/>
    </location>
</feature>
<feature type="transmembrane region" description="Helical" evidence="7">
    <location>
        <begin position="414"/>
        <end position="435"/>
    </location>
</feature>
<keyword evidence="4 7" id="KW-1133">Transmembrane helix</keyword>
<evidence type="ECO:0000256" key="2">
    <source>
        <dbReference type="ARBA" id="ARBA00005982"/>
    </source>
</evidence>
<feature type="transmembrane region" description="Helical" evidence="7">
    <location>
        <begin position="455"/>
        <end position="475"/>
    </location>
</feature>
<evidence type="ECO:0000256" key="6">
    <source>
        <dbReference type="RuleBase" id="RU003755"/>
    </source>
</evidence>
<dbReference type="GO" id="GO:0022857">
    <property type="term" value="F:transmembrane transporter activity"/>
    <property type="evidence" value="ECO:0000318"/>
    <property type="project" value="GO_Central"/>
</dbReference>
<dbReference type="SUPFAM" id="SSF103473">
    <property type="entry name" value="MFS general substrate transporter"/>
    <property type="match status" value="2"/>
</dbReference>
<evidence type="ECO:0000256" key="5">
    <source>
        <dbReference type="ARBA" id="ARBA00023136"/>
    </source>
</evidence>
<dbReference type="Proteomes" id="UP000007305">
    <property type="component" value="Chromosome 1"/>
</dbReference>
<organism evidence="8 9">
    <name type="scientific">Zea mays</name>
    <name type="common">Maize</name>
    <dbReference type="NCBI Taxonomy" id="4577"/>
    <lineage>
        <taxon>Eukaryota</taxon>
        <taxon>Viridiplantae</taxon>
        <taxon>Streptophyta</taxon>
        <taxon>Embryophyta</taxon>
        <taxon>Tracheophyta</taxon>
        <taxon>Spermatophyta</taxon>
        <taxon>Magnoliopsida</taxon>
        <taxon>Liliopsida</taxon>
        <taxon>Poales</taxon>
        <taxon>Poaceae</taxon>
        <taxon>PACMAD clade</taxon>
        <taxon>Panicoideae</taxon>
        <taxon>Andropogonodae</taxon>
        <taxon>Andropogoneae</taxon>
        <taxon>Tripsacinae</taxon>
        <taxon>Zea</taxon>
    </lineage>
</organism>
<name>A0A804LPC2_MAIZE</name>
<dbReference type="PROSITE" id="PS01023">
    <property type="entry name" value="PTR2_2"/>
    <property type="match status" value="1"/>
</dbReference>
<evidence type="ECO:0000313" key="8">
    <source>
        <dbReference type="EnsemblPlants" id="Zm00001eb025860_P002"/>
    </source>
</evidence>
<dbReference type="AlphaFoldDB" id="A0A804LPC2"/>
<keyword evidence="6" id="KW-0813">Transport</keyword>
<dbReference type="InterPro" id="IPR000109">
    <property type="entry name" value="POT_fam"/>
</dbReference>
<feature type="transmembrane region" description="Helical" evidence="7">
    <location>
        <begin position="576"/>
        <end position="597"/>
    </location>
</feature>
<feature type="transmembrane region" description="Helical" evidence="7">
    <location>
        <begin position="287"/>
        <end position="307"/>
    </location>
</feature>
<feature type="transmembrane region" description="Helical" evidence="7">
    <location>
        <begin position="80"/>
        <end position="98"/>
    </location>
</feature>
<feature type="transmembrane region" description="Helical" evidence="7">
    <location>
        <begin position="149"/>
        <end position="168"/>
    </location>
</feature>
<reference evidence="9" key="1">
    <citation type="submission" date="2015-12" db="EMBL/GenBank/DDBJ databases">
        <title>Update maize B73 reference genome by single molecule sequencing technologies.</title>
        <authorList>
            <consortium name="Maize Genome Sequencing Project"/>
            <person name="Ware D."/>
        </authorList>
    </citation>
    <scope>NUCLEOTIDE SEQUENCE [LARGE SCALE GENOMIC DNA]</scope>
    <source>
        <strain evidence="9">cv. B73</strain>
    </source>
</reference>
<dbReference type="GO" id="GO:0055085">
    <property type="term" value="P:transmembrane transport"/>
    <property type="evidence" value="ECO:0000318"/>
    <property type="project" value="GO_Central"/>
</dbReference>
<dbReference type="Gramene" id="Zm00001eb025860_T002">
    <property type="protein sequence ID" value="Zm00001eb025860_P002"/>
    <property type="gene ID" value="Zm00001eb025860"/>
</dbReference>
<comment type="subcellular location">
    <subcellularLocation>
        <location evidence="1 6">Membrane</location>
        <topology evidence="1 6">Multi-pass membrane protein</topology>
    </subcellularLocation>
</comment>
<dbReference type="EnsemblPlants" id="Zm00001eb025860_T002">
    <property type="protein sequence ID" value="Zm00001eb025860_P002"/>
    <property type="gene ID" value="Zm00001eb025860"/>
</dbReference>
<keyword evidence="5 7" id="KW-0472">Membrane</keyword>
<reference evidence="8" key="2">
    <citation type="submission" date="2019-07" db="EMBL/GenBank/DDBJ databases">
        <authorList>
            <person name="Seetharam A."/>
            <person name="Woodhouse M."/>
            <person name="Cannon E."/>
        </authorList>
    </citation>
    <scope>NUCLEOTIDE SEQUENCE [LARGE SCALE GENOMIC DNA]</scope>
    <source>
        <strain evidence="8">cv. B73</strain>
    </source>
</reference>
<keyword evidence="9" id="KW-1185">Reference proteome</keyword>
<dbReference type="GO" id="GO:0016020">
    <property type="term" value="C:membrane"/>
    <property type="evidence" value="ECO:0000318"/>
    <property type="project" value="GO_Central"/>
</dbReference>
<dbReference type="Pfam" id="PF00854">
    <property type="entry name" value="PTR2"/>
    <property type="match status" value="1"/>
</dbReference>
<evidence type="ECO:0000256" key="4">
    <source>
        <dbReference type="ARBA" id="ARBA00022989"/>
    </source>
</evidence>
<evidence type="ECO:0000313" key="9">
    <source>
        <dbReference type="Proteomes" id="UP000007305"/>
    </source>
</evidence>
<accession>A0A804LPC2</accession>
<dbReference type="InterPro" id="IPR018456">
    <property type="entry name" value="PTR2_symporter_CS"/>
</dbReference>
<evidence type="ECO:0008006" key="10">
    <source>
        <dbReference type="Google" id="ProtNLM"/>
    </source>
</evidence>